<feature type="domain" description="Outer membrane protein beta-barrel" evidence="1">
    <location>
        <begin position="460"/>
        <end position="913"/>
    </location>
</feature>
<dbReference type="STRING" id="322095.HMPREF3185_01337"/>
<evidence type="ECO:0000313" key="3">
    <source>
        <dbReference type="Proteomes" id="UP000070224"/>
    </source>
</evidence>
<dbReference type="Gene3D" id="2.60.40.1120">
    <property type="entry name" value="Carboxypeptidase-like, regulatory domain"/>
    <property type="match status" value="1"/>
</dbReference>
<organism evidence="2 3">
    <name type="scientific">Porphyromonas somerae</name>
    <dbReference type="NCBI Taxonomy" id="322095"/>
    <lineage>
        <taxon>Bacteria</taxon>
        <taxon>Pseudomonadati</taxon>
        <taxon>Bacteroidota</taxon>
        <taxon>Bacteroidia</taxon>
        <taxon>Bacteroidales</taxon>
        <taxon>Porphyromonadaceae</taxon>
        <taxon>Porphyromonas</taxon>
    </lineage>
</organism>
<dbReference type="RefSeq" id="WP_060935594.1">
    <property type="nucleotide sequence ID" value="NZ_KQ960453.1"/>
</dbReference>
<protein>
    <recommendedName>
        <fullName evidence="1">Outer membrane protein beta-barrel domain-containing protein</fullName>
    </recommendedName>
</protein>
<evidence type="ECO:0000313" key="2">
    <source>
        <dbReference type="EMBL" id="KXB75489.1"/>
    </source>
</evidence>
<reference evidence="3" key="1">
    <citation type="submission" date="2016-01" db="EMBL/GenBank/DDBJ databases">
        <authorList>
            <person name="Mitreva M."/>
            <person name="Pepin K.H."/>
            <person name="Mihindukulasuriya K.A."/>
            <person name="Fulton R."/>
            <person name="Fronick C."/>
            <person name="O'Laughlin M."/>
            <person name="Miner T."/>
            <person name="Herter B."/>
            <person name="Rosa B.A."/>
            <person name="Cordes M."/>
            <person name="Tomlinson C."/>
            <person name="Wollam A."/>
            <person name="Palsikar V.B."/>
            <person name="Mardis E.R."/>
            <person name="Wilson R.K."/>
        </authorList>
    </citation>
    <scope>NUCLEOTIDE SEQUENCE [LARGE SCALE GENOMIC DNA]</scope>
    <source>
        <strain evidence="3">KA00683</strain>
    </source>
</reference>
<evidence type="ECO:0000259" key="1">
    <source>
        <dbReference type="Pfam" id="PF14905"/>
    </source>
</evidence>
<dbReference type="SUPFAM" id="SSF49464">
    <property type="entry name" value="Carboxypeptidase regulatory domain-like"/>
    <property type="match status" value="1"/>
</dbReference>
<accession>A0A134B6C9</accession>
<keyword evidence="3" id="KW-1185">Reference proteome</keyword>
<dbReference type="AlphaFoldDB" id="A0A134B6C9"/>
<dbReference type="Pfam" id="PF13620">
    <property type="entry name" value="CarboxypepD_reg"/>
    <property type="match status" value="1"/>
</dbReference>
<proteinExistence type="predicted"/>
<comment type="caution">
    <text evidence="2">The sequence shown here is derived from an EMBL/GenBank/DDBJ whole genome shotgun (WGS) entry which is preliminary data.</text>
</comment>
<dbReference type="SUPFAM" id="SSF56935">
    <property type="entry name" value="Porins"/>
    <property type="match status" value="1"/>
</dbReference>
<dbReference type="PATRIC" id="fig|322095.3.peg.1322"/>
<dbReference type="InterPro" id="IPR008969">
    <property type="entry name" value="CarboxyPept-like_regulatory"/>
</dbReference>
<sequence>MNRLRSRSIIGLMSLLLLLLGLPAGLRAQDSLYTITGRILDEKSEALLGASVSLLQSDGKLKTGAITAKDGAFLLKGIAAGSYTLRVSYVGYKTHTALIRLEKQSLTLPAITLQAKGEVLEGVKVVGKTSDVVIKGDTIEFHAGNFTTNQGAVVADLIKKLPGASIDDNGNITINGKTVKQIMVDGKRFFEGDPKVAANNLPAEVVEKVQVLDRDSESARLSGFSDGNEETVINLTIKAGKKKGLFGTAYAGAGTSKRYEANLTLSRFADDNQFSIIGSLNNTNNAGFTDISQDGNQLGFMMGMGAGRRGNRGGGGMPRRDANGILTSRMLGGNLNQTLSSKLQLNANALGGRNTTNKITDSWQQNYLSTGSTTETGKSTERSDKDSYGANIRMEWKPDSLTEIIISPELRYGRSQGTYTSTTKTLEDATSTLINSSDLTQNTLQKNINGTLRLDGSRRLSAAGRTLTLSTRFGIEDETGEGKYLYNLFDRTSTTNQSVDQRIDSRTRTTDYQARLGWVEPLGKGYFTQLSYQIKGSQSNSSRDAFDPDATGAYTVHNTTYSNEFRSEYLTHQAGIALKKKGKTYDVTAGVNLESSSISSHSVVGGITATPISRTTLNFSPTLRMSYKPQRGTELRLDYFGRSFAPTNEQLAPVQDVTNPLISYVGNQDLLPGFQHNLFGRFSKYWTKTQTSLSVFGRAQVVQNDIIQRSLYDVTTGKRTIDYTNVDGNASVGIGGFLTQTLPGKKFSIRVASFNDLARSNTYINGDKNRSLSLRLREELGLNYRVTGIDMTLKGGFGYYNASNTLASAVTPATKDYSLGYTTNITLPLGFAFEGEATYTTSRGYAAGYNQDQVLLNAGLSYSFLAGKKATIRLKGYDLLNSRRSIYQSITAMSSTIEESNTLGRYAMLHFIYRFDSFSGGGSKSDMKRQGPPGPPPF</sequence>
<dbReference type="EMBL" id="LSDK01000091">
    <property type="protein sequence ID" value="KXB75489.1"/>
    <property type="molecule type" value="Genomic_DNA"/>
</dbReference>
<dbReference type="OrthoDB" id="603275at2"/>
<dbReference type="Pfam" id="PF14905">
    <property type="entry name" value="OMP_b-brl_3"/>
    <property type="match status" value="1"/>
</dbReference>
<dbReference type="Proteomes" id="UP000070224">
    <property type="component" value="Unassembled WGS sequence"/>
</dbReference>
<name>A0A134B6C9_9PORP</name>
<gene>
    <name evidence="2" type="ORF">HMPREF3185_01337</name>
</gene>
<dbReference type="InterPro" id="IPR041700">
    <property type="entry name" value="OMP_b-brl_3"/>
</dbReference>